<evidence type="ECO:0000313" key="1">
    <source>
        <dbReference type="Proteomes" id="UP000046392"/>
    </source>
</evidence>
<proteinExistence type="predicted"/>
<evidence type="ECO:0000313" key="2">
    <source>
        <dbReference type="WBParaSite" id="SPAL_0001304400.1"/>
    </source>
</evidence>
<accession>A0A0N5C518</accession>
<name>A0A0N5C518_STREA</name>
<dbReference type="Proteomes" id="UP000046392">
    <property type="component" value="Unplaced"/>
</dbReference>
<dbReference type="AlphaFoldDB" id="A0A0N5C518"/>
<organism evidence="1 2">
    <name type="scientific">Strongyloides papillosus</name>
    <name type="common">Intestinal threadworm</name>
    <dbReference type="NCBI Taxonomy" id="174720"/>
    <lineage>
        <taxon>Eukaryota</taxon>
        <taxon>Metazoa</taxon>
        <taxon>Ecdysozoa</taxon>
        <taxon>Nematoda</taxon>
        <taxon>Chromadorea</taxon>
        <taxon>Rhabditida</taxon>
        <taxon>Tylenchina</taxon>
        <taxon>Panagrolaimomorpha</taxon>
        <taxon>Strongyloidoidea</taxon>
        <taxon>Strongyloididae</taxon>
        <taxon>Strongyloides</taxon>
    </lineage>
</organism>
<keyword evidence="1" id="KW-1185">Reference proteome</keyword>
<sequence length="212" mass="25397">MFRNKIVIEKYETMFFTNVKHYFQKLTKMNFTNDIITNETHYNNIVYIFESKTNEIVVSNFQKACESRNIRIKQFYSVNTHESIDEKLRNYLERTDISIVELELHKKYRINVCKTVEPGKIYHNYKIENVCYKMLPVVDKDNSLMFADSENYLHHFSPTKECRSFSHLGDVLEIFKEGESNLYEKSTNLFGRKLNESFKSMALGWLSHYFIK</sequence>
<dbReference type="WBParaSite" id="SPAL_0001304400.1">
    <property type="protein sequence ID" value="SPAL_0001304400.1"/>
    <property type="gene ID" value="SPAL_0001304400"/>
</dbReference>
<reference evidence="2" key="1">
    <citation type="submission" date="2017-02" db="UniProtKB">
        <authorList>
            <consortium name="WormBaseParasite"/>
        </authorList>
    </citation>
    <scope>IDENTIFICATION</scope>
</reference>
<protein>
    <submittedName>
        <fullName evidence="2">Arginine deiminase</fullName>
    </submittedName>
</protein>